<sequence>MKCSALMKIISFVMVLLAAQTYYTQSCLGAESTHAKIAELTKHSLTLPAPKDRRARPLVVILADNAGTETTDFVIPYGVLKESGAADVVTISTEPGTVELMPALQIRADMTIVQFDASTPLGADILIIPAMDRADHPVLLDWVRAQSEKGATVVSICEGARVIAHAGLLEGKAATTHWSGLEEMAEAFPGTTWVHNQRFVIDGQVMTTTGISASLPASLALVEAIAGRHAAELTAQRLGLSTWKIDHDTSAFTLTADHILLAAGNWLAVWRHEVVEMPVDDGFDEISVALMADAWSRTFRSEALATNISGAVRSRHGLLMETEAGSEPGRYVLAVYAGTPARALDAALEGIAGRYGAPTADFVALQFEYPRR</sequence>
<evidence type="ECO:0000313" key="3">
    <source>
        <dbReference type="EMBL" id="MCQ8119494.1"/>
    </source>
</evidence>
<dbReference type="SUPFAM" id="SSF52317">
    <property type="entry name" value="Class I glutamine amidotransferase-like"/>
    <property type="match status" value="1"/>
</dbReference>
<keyword evidence="4" id="KW-1185">Reference proteome</keyword>
<name>A0ABT1TXJ3_9GAMM</name>
<dbReference type="RefSeq" id="WP_256608347.1">
    <property type="nucleotide sequence ID" value="NZ_JANIBL010000074.1"/>
</dbReference>
<dbReference type="InterPro" id="IPR052158">
    <property type="entry name" value="INH-QAR"/>
</dbReference>
<keyword evidence="1" id="KW-0732">Signal</keyword>
<comment type="caution">
    <text evidence="3">The sequence shown here is derived from an EMBL/GenBank/DDBJ whole genome shotgun (WGS) entry which is preliminary data.</text>
</comment>
<evidence type="ECO:0000259" key="2">
    <source>
        <dbReference type="Pfam" id="PF01965"/>
    </source>
</evidence>
<evidence type="ECO:0000256" key="1">
    <source>
        <dbReference type="SAM" id="SignalP"/>
    </source>
</evidence>
<dbReference type="PANTHER" id="PTHR43130:SF3">
    <property type="entry name" value="HTH-TYPE TRANSCRIPTIONAL REGULATOR RV1931C"/>
    <property type="match status" value="1"/>
</dbReference>
<organism evidence="3 4">
    <name type="scientific">Methylomonas rosea</name>
    <dbReference type="NCBI Taxonomy" id="2952227"/>
    <lineage>
        <taxon>Bacteria</taxon>
        <taxon>Pseudomonadati</taxon>
        <taxon>Pseudomonadota</taxon>
        <taxon>Gammaproteobacteria</taxon>
        <taxon>Methylococcales</taxon>
        <taxon>Methylococcaceae</taxon>
        <taxon>Methylomonas</taxon>
    </lineage>
</organism>
<dbReference type="Gene3D" id="3.40.50.880">
    <property type="match status" value="1"/>
</dbReference>
<dbReference type="InterPro" id="IPR029062">
    <property type="entry name" value="Class_I_gatase-like"/>
</dbReference>
<feature type="chain" id="PRO_5045838957" evidence="1">
    <location>
        <begin position="19"/>
        <end position="372"/>
    </location>
</feature>
<protein>
    <submittedName>
        <fullName evidence="3">DJ-1/PfpI family protein</fullName>
    </submittedName>
</protein>
<feature type="signal peptide" evidence="1">
    <location>
        <begin position="1"/>
        <end position="18"/>
    </location>
</feature>
<dbReference type="PANTHER" id="PTHR43130">
    <property type="entry name" value="ARAC-FAMILY TRANSCRIPTIONAL REGULATOR"/>
    <property type="match status" value="1"/>
</dbReference>
<dbReference type="Proteomes" id="UP001524570">
    <property type="component" value="Unassembled WGS sequence"/>
</dbReference>
<dbReference type="Pfam" id="PF01965">
    <property type="entry name" value="DJ-1_PfpI"/>
    <property type="match status" value="1"/>
</dbReference>
<proteinExistence type="predicted"/>
<reference evidence="3 4" key="1">
    <citation type="submission" date="2022-07" db="EMBL/GenBank/DDBJ databases">
        <title>Methylomonas rivi sp. nov., Methylomonas rosea sp. nov., Methylomonas aureus sp. nov. and Methylomonas subterranea sp. nov., four novel methanotrophs isolated from a freshwater creek and the deep terrestrial subsurface.</title>
        <authorList>
            <person name="Abin C."/>
            <person name="Sankaranarayanan K."/>
            <person name="Garner C."/>
            <person name="Sindelar R."/>
            <person name="Kotary K."/>
            <person name="Garner R."/>
            <person name="Barclay S."/>
            <person name="Lawson P."/>
            <person name="Krumholz L."/>
        </authorList>
    </citation>
    <scope>NUCLEOTIDE SEQUENCE [LARGE SCALE GENOMIC DNA]</scope>
    <source>
        <strain evidence="3 4">WSC-7</strain>
    </source>
</reference>
<dbReference type="EMBL" id="JANIBL010000074">
    <property type="protein sequence ID" value="MCQ8119494.1"/>
    <property type="molecule type" value="Genomic_DNA"/>
</dbReference>
<evidence type="ECO:0000313" key="4">
    <source>
        <dbReference type="Proteomes" id="UP001524570"/>
    </source>
</evidence>
<gene>
    <name evidence="3" type="ORF">NP589_18880</name>
</gene>
<accession>A0ABT1TXJ3</accession>
<dbReference type="InterPro" id="IPR002818">
    <property type="entry name" value="DJ-1/PfpI"/>
</dbReference>
<feature type="domain" description="DJ-1/PfpI" evidence="2">
    <location>
        <begin position="60"/>
        <end position="223"/>
    </location>
</feature>